<dbReference type="EC" id="1.3.1.70" evidence="3"/>
<keyword evidence="8 19" id="KW-1133">Transmembrane helix</keyword>
<dbReference type="VEuPathDB" id="AmoebaDB:NF0003660"/>
<dbReference type="VEuPathDB" id="AmoebaDB:FDP41_008174"/>
<dbReference type="GO" id="GO:0016126">
    <property type="term" value="P:sterol biosynthetic process"/>
    <property type="evidence" value="ECO:0007669"/>
    <property type="project" value="UniProtKB-KW"/>
</dbReference>
<dbReference type="GeneID" id="68115392"/>
<dbReference type="FunFam" id="1.20.120.1630:FF:000011">
    <property type="entry name" value="Delta(14)-sterol reductase"/>
    <property type="match status" value="1"/>
</dbReference>
<keyword evidence="9" id="KW-0560">Oxidoreductase</keyword>
<evidence type="ECO:0000256" key="5">
    <source>
        <dbReference type="ARBA" id="ARBA00022692"/>
    </source>
</evidence>
<keyword evidence="12 19" id="KW-0472">Membrane</keyword>
<evidence type="ECO:0000256" key="16">
    <source>
        <dbReference type="ARBA" id="ARBA00031227"/>
    </source>
</evidence>
<evidence type="ECO:0000256" key="2">
    <source>
        <dbReference type="ARBA" id="ARBA00005402"/>
    </source>
</evidence>
<dbReference type="InterPro" id="IPR001171">
    <property type="entry name" value="ERG24_DHCR-like"/>
</dbReference>
<evidence type="ECO:0000256" key="11">
    <source>
        <dbReference type="ARBA" id="ARBA00023098"/>
    </source>
</evidence>
<dbReference type="Gene3D" id="1.20.120.1630">
    <property type="match status" value="1"/>
</dbReference>
<keyword evidence="14" id="KW-0753">Steroid metabolism</keyword>
<evidence type="ECO:0000256" key="3">
    <source>
        <dbReference type="ARBA" id="ARBA00012413"/>
    </source>
</evidence>
<keyword evidence="5 19" id="KW-0812">Transmembrane</keyword>
<evidence type="ECO:0000256" key="9">
    <source>
        <dbReference type="ARBA" id="ARBA00023002"/>
    </source>
</evidence>
<comment type="pathway">
    <text evidence="17">Steroid biosynthesis.</text>
</comment>
<dbReference type="PANTHER" id="PTHR21257:SF52">
    <property type="entry name" value="DELTA(14)-STEROL REDUCTASE TM7SF2"/>
    <property type="match status" value="1"/>
</dbReference>
<dbReference type="Pfam" id="PF01222">
    <property type="entry name" value="ERG4_ERG24"/>
    <property type="match status" value="1"/>
</dbReference>
<evidence type="ECO:0000256" key="10">
    <source>
        <dbReference type="ARBA" id="ARBA00023011"/>
    </source>
</evidence>
<feature type="transmembrane region" description="Helical" evidence="19">
    <location>
        <begin position="95"/>
        <end position="115"/>
    </location>
</feature>
<keyword evidence="11" id="KW-0443">Lipid metabolism</keyword>
<evidence type="ECO:0000313" key="20">
    <source>
        <dbReference type="EMBL" id="KAF0973470.1"/>
    </source>
</evidence>
<feature type="transmembrane region" description="Helical" evidence="19">
    <location>
        <begin position="36"/>
        <end position="53"/>
    </location>
</feature>
<comment type="subcellular location">
    <subcellularLocation>
        <location evidence="1">Membrane</location>
        <topology evidence="1">Multi-pass membrane protein</topology>
    </subcellularLocation>
</comment>
<evidence type="ECO:0000256" key="6">
    <source>
        <dbReference type="ARBA" id="ARBA00022857"/>
    </source>
</evidence>
<comment type="caution">
    <text evidence="20">The sequence shown here is derived from an EMBL/GenBank/DDBJ whole genome shotgun (WGS) entry which is preliminary data.</text>
</comment>
<feature type="transmembrane region" description="Helical" evidence="19">
    <location>
        <begin position="69"/>
        <end position="89"/>
    </location>
</feature>
<feature type="transmembrane region" description="Helical" evidence="19">
    <location>
        <begin position="214"/>
        <end position="236"/>
    </location>
</feature>
<keyword evidence="10" id="KW-0756">Sterol biosynthesis</keyword>
<dbReference type="PANTHER" id="PTHR21257">
    <property type="entry name" value="DELTA(14)-STEROL REDUCTASE"/>
    <property type="match status" value="1"/>
</dbReference>
<keyword evidence="21" id="KW-1185">Reference proteome</keyword>
<keyword evidence="4" id="KW-0444">Lipid biosynthesis</keyword>
<protein>
    <recommendedName>
        <fullName evidence="18">Delta(14)-sterol reductase</fullName>
        <ecNumber evidence="3">1.3.1.70</ecNumber>
    </recommendedName>
    <alternativeName>
        <fullName evidence="15">C-14 sterol reductase</fullName>
    </alternativeName>
    <alternativeName>
        <fullName evidence="16">Sterol C14-reductase</fullName>
    </alternativeName>
</protein>
<evidence type="ECO:0000256" key="8">
    <source>
        <dbReference type="ARBA" id="ARBA00022989"/>
    </source>
</evidence>
<dbReference type="GO" id="GO:0005789">
    <property type="term" value="C:endoplasmic reticulum membrane"/>
    <property type="evidence" value="ECO:0007669"/>
    <property type="project" value="TreeGrafter"/>
</dbReference>
<keyword evidence="13" id="KW-1207">Sterol metabolism</keyword>
<accession>A0A6A5BHI6</accession>
<keyword evidence="6" id="KW-0521">NADP</keyword>
<sequence>MSPPLSKQDQIAFYNSGLDVVSMLTNFHFYPSMESILIYMSAVVFCVLATLILPGKREPGAPLKDGSRVLYKTNGLSVILASILVYGLFGELLTVSLVWSIILTTILYIRGAFFIPEKERNFLYPKYNIIMNFWCGVELNPHFFGFEIKEFSYRPAFAMMSVLNLSYLFEQIRLYGYPSPNLVTFQAISFFYTIDAFVFEYGMIYMFDIIEENFGFMLVFGDYMWMPFVFTLQNLYLINDLSYNPIQTYANIAIFIIGYIIFRGANNQKFVYRQDPKKVWLGLIEPITLETSRDRKLLISGFWGVARKINYLGDILIAVSQSLPCWQSPYLLPWLYPIYLTILLLHRAHRDNERCKEKYGKFWDEYCKKVRWIMIPGIY</sequence>
<evidence type="ECO:0000256" key="12">
    <source>
        <dbReference type="ARBA" id="ARBA00023136"/>
    </source>
</evidence>
<evidence type="ECO:0000256" key="19">
    <source>
        <dbReference type="SAM" id="Phobius"/>
    </source>
</evidence>
<evidence type="ECO:0000256" key="17">
    <source>
        <dbReference type="ARBA" id="ARBA00060577"/>
    </source>
</evidence>
<keyword evidence="7" id="KW-0752">Steroid biosynthesis</keyword>
<evidence type="ECO:0000256" key="13">
    <source>
        <dbReference type="ARBA" id="ARBA00023166"/>
    </source>
</evidence>
<comment type="similarity">
    <text evidence="2">Belongs to the ERG4/ERG24 family.</text>
</comment>
<evidence type="ECO:0000256" key="18">
    <source>
        <dbReference type="ARBA" id="ARBA00069705"/>
    </source>
</evidence>
<dbReference type="GO" id="GO:0050613">
    <property type="term" value="F:Delta14-sterol reductase activity"/>
    <property type="evidence" value="ECO:0007669"/>
    <property type="project" value="UniProtKB-EC"/>
</dbReference>
<gene>
    <name evidence="20" type="ORF">FDP41_008174</name>
</gene>
<reference evidence="20 21" key="1">
    <citation type="journal article" date="2019" name="Sci. Rep.">
        <title>Nanopore sequencing improves the draft genome of the human pathogenic amoeba Naegleria fowleri.</title>
        <authorList>
            <person name="Liechti N."/>
            <person name="Schurch N."/>
            <person name="Bruggmann R."/>
            <person name="Wittwer M."/>
        </authorList>
    </citation>
    <scope>NUCLEOTIDE SEQUENCE [LARGE SCALE GENOMIC DNA]</scope>
    <source>
        <strain evidence="20 21">ATCC 30894</strain>
    </source>
</reference>
<evidence type="ECO:0000313" key="21">
    <source>
        <dbReference type="Proteomes" id="UP000444721"/>
    </source>
</evidence>
<evidence type="ECO:0000256" key="4">
    <source>
        <dbReference type="ARBA" id="ARBA00022516"/>
    </source>
</evidence>
<dbReference type="OrthoDB" id="10262235at2759"/>
<dbReference type="VEuPathDB" id="AmoebaDB:NfTy_091610"/>
<evidence type="ECO:0000256" key="7">
    <source>
        <dbReference type="ARBA" id="ARBA00022955"/>
    </source>
</evidence>
<feature type="transmembrane region" description="Helical" evidence="19">
    <location>
        <begin position="189"/>
        <end position="207"/>
    </location>
</feature>
<dbReference type="Proteomes" id="UP000444721">
    <property type="component" value="Unassembled WGS sequence"/>
</dbReference>
<organism evidence="20 21">
    <name type="scientific">Naegleria fowleri</name>
    <name type="common">Brain eating amoeba</name>
    <dbReference type="NCBI Taxonomy" id="5763"/>
    <lineage>
        <taxon>Eukaryota</taxon>
        <taxon>Discoba</taxon>
        <taxon>Heterolobosea</taxon>
        <taxon>Tetramitia</taxon>
        <taxon>Eutetramitia</taxon>
        <taxon>Vahlkampfiidae</taxon>
        <taxon>Naegleria</taxon>
    </lineage>
</organism>
<dbReference type="InterPro" id="IPR018083">
    <property type="entry name" value="Sterol_reductase_CS"/>
</dbReference>
<dbReference type="RefSeq" id="XP_044558183.1">
    <property type="nucleotide sequence ID" value="XM_044711999.1"/>
</dbReference>
<dbReference type="EMBL" id="VFQX01000060">
    <property type="protein sequence ID" value="KAF0973470.1"/>
    <property type="molecule type" value="Genomic_DNA"/>
</dbReference>
<name>A0A6A5BHI6_NAEFO</name>
<evidence type="ECO:0000256" key="14">
    <source>
        <dbReference type="ARBA" id="ARBA00023221"/>
    </source>
</evidence>
<dbReference type="PROSITE" id="PS01018">
    <property type="entry name" value="STEROL_REDUCT_2"/>
    <property type="match status" value="1"/>
</dbReference>
<proteinExistence type="inferred from homology"/>
<evidence type="ECO:0000256" key="1">
    <source>
        <dbReference type="ARBA" id="ARBA00004141"/>
    </source>
</evidence>
<dbReference type="OMA" id="FANMTFI"/>
<feature type="transmembrane region" description="Helical" evidence="19">
    <location>
        <begin position="248"/>
        <end position="265"/>
    </location>
</feature>
<evidence type="ECO:0000256" key="15">
    <source>
        <dbReference type="ARBA" id="ARBA00030165"/>
    </source>
</evidence>
<dbReference type="AlphaFoldDB" id="A0A6A5BHI6"/>